<dbReference type="EMBL" id="OK623355">
    <property type="protein sequence ID" value="UQM99537.1"/>
    <property type="molecule type" value="Viral_cRNA"/>
</dbReference>
<feature type="transmembrane region" description="Helical" evidence="1">
    <location>
        <begin position="55"/>
        <end position="80"/>
    </location>
</feature>
<reference evidence="2" key="1">
    <citation type="journal article" date="2022" name="bioRxiv">
        <title>The characterization of multiple novel paramyxovirus species highlights the diverse nature of the subfamily Orthoparamyxovirinae.</title>
        <authorList>
            <person name="Vanmechelen B."/>
            <person name="Meurs S."/>
            <person name="Horemans M."/>
            <person name="Loosen A."/>
            <person name="Maes T.J."/>
            <person name="Laenen L."/>
            <person name="Vergote V."/>
            <person name="Koundouno F.R."/>
            <person name="Magassouba N."/>
            <person name="Konde M.K."/>
            <person name="Conde I.S."/>
            <person name="Carroll M.W."/>
            <person name="Maes P."/>
        </authorList>
    </citation>
    <scope>NUCLEOTIDE SEQUENCE</scope>
    <source>
        <strain evidence="2">BE/Ninove/Mag/1/2019</strain>
    </source>
</reference>
<accession>A0AAE9HU21</accession>
<name>A0AAE9HU21_9MONO</name>
<dbReference type="Proteomes" id="UP001246087">
    <property type="component" value="Segment"/>
</dbReference>
<keyword evidence="1" id="KW-0472">Membrane</keyword>
<organism evidence="2 3">
    <name type="scientific">Ninove microtus virus</name>
    <dbReference type="NCBI Taxonomy" id="2940990"/>
    <lineage>
        <taxon>Viruses</taxon>
        <taxon>Riboviria</taxon>
        <taxon>Orthornavirae</taxon>
        <taxon>Negarnaviricota</taxon>
        <taxon>Haploviricotina</taxon>
        <taxon>Monjiviricetes</taxon>
        <taxon>Mononegavirales</taxon>
        <taxon>Paramyxoviridae</taxon>
        <taxon>Orthoparamyxovirinae</taxon>
        <taxon>Jeilongvirus</taxon>
        <taxon>Jeilongvirus microti</taxon>
    </lineage>
</organism>
<protein>
    <submittedName>
        <fullName evidence="2">Transmembrane protein</fullName>
    </submittedName>
</protein>
<sequence length="259" mass="29100">MKMVTDYEEPTTCGSGYDSVRPSTITYKASTARSNYRASTPRRVRIVKGQKFNQGYSMVIMVIILAVQMFTFATLCYMLISFEGRQGQGCKWDSTKVKIDIPAFEEKLNQVAASVNTLINAVSFTLPQVLNNNKAVITQRMNYMISELREIVKLNALNVDLRMGLNKSFSFRSGHGMKAEKVSIRPTSSTALTTRVVPYTLVPPSHHTHRPNLPLTRVKSDGELDELTKNLMNTMMTDTEGLDGTFIDYLGLTGFMKKR</sequence>
<evidence type="ECO:0000313" key="3">
    <source>
        <dbReference type="Proteomes" id="UP001246087"/>
    </source>
</evidence>
<keyword evidence="1" id="KW-1133">Transmembrane helix</keyword>
<proteinExistence type="predicted"/>
<evidence type="ECO:0000313" key="2">
    <source>
        <dbReference type="EMBL" id="UQM99537.1"/>
    </source>
</evidence>
<gene>
    <name evidence="2" type="primary">TM</name>
</gene>
<keyword evidence="1 2" id="KW-0812">Transmembrane</keyword>
<keyword evidence="3" id="KW-1185">Reference proteome</keyword>
<evidence type="ECO:0000256" key="1">
    <source>
        <dbReference type="SAM" id="Phobius"/>
    </source>
</evidence>